<dbReference type="EC" id="1.7.-.-" evidence="2"/>
<dbReference type="Proteomes" id="UP000058925">
    <property type="component" value="Chromosome"/>
</dbReference>
<dbReference type="PANTHER" id="PTHR43162:SF1">
    <property type="entry name" value="PRESTALK A DIFFERENTIATION PROTEIN A"/>
    <property type="match status" value="1"/>
</dbReference>
<dbReference type="KEGG" id="taa:NMY3_03636"/>
<dbReference type="Gene3D" id="3.40.50.720">
    <property type="entry name" value="NAD(P)-binding Rossmann-like Domain"/>
    <property type="match status" value="1"/>
</dbReference>
<dbReference type="InterPro" id="IPR008030">
    <property type="entry name" value="NmrA-like"/>
</dbReference>
<evidence type="ECO:0000259" key="1">
    <source>
        <dbReference type="Pfam" id="PF05368"/>
    </source>
</evidence>
<accession>A0A654M250</accession>
<dbReference type="GO" id="GO:0016491">
    <property type="term" value="F:oxidoreductase activity"/>
    <property type="evidence" value="ECO:0007669"/>
    <property type="project" value="UniProtKB-KW"/>
</dbReference>
<dbReference type="RefSeq" id="WP_196816817.1">
    <property type="nucleotide sequence ID" value="NZ_CP012850.1"/>
</dbReference>
<dbReference type="InterPro" id="IPR051604">
    <property type="entry name" value="Ergot_Alk_Oxidoreductase"/>
</dbReference>
<dbReference type="EMBL" id="CP012850">
    <property type="protein sequence ID" value="ALI37818.1"/>
    <property type="molecule type" value="Genomic_DNA"/>
</dbReference>
<proteinExistence type="predicted"/>
<evidence type="ECO:0000313" key="2">
    <source>
        <dbReference type="EMBL" id="ALI37818.1"/>
    </source>
</evidence>
<feature type="domain" description="NmrA-like" evidence="1">
    <location>
        <begin position="6"/>
        <end position="119"/>
    </location>
</feature>
<protein>
    <submittedName>
        <fullName evidence="2">NAD(P)H azoreductase</fullName>
        <ecNumber evidence="2">1.7.-.-</ecNumber>
    </submittedName>
</protein>
<dbReference type="AlphaFoldDB" id="A0A654M250"/>
<sequence length="167" mass="18873">MHKQEEKIIEESGIPHSFLCPTGFMQNFVTFYGDTIRTQNAFYAPSGDGKVSFVDSRDIAAVASTILLSQSTERKQYENQSFNLTGPEALSYGQAAEIISNIVGRIISYRDIPENAARDNMEKLGMKKWLVDAIIELHHITKSGKPQRLQTLWKVLQEENPIDLKNL</sequence>
<evidence type="ECO:0000313" key="3">
    <source>
        <dbReference type="Proteomes" id="UP000058925"/>
    </source>
</evidence>
<keyword evidence="2" id="KW-0560">Oxidoreductase</keyword>
<organism evidence="2 3">
    <name type="scientific">Candidatus Nitrosocosmicus oleophilus</name>
    <dbReference type="NCBI Taxonomy" id="1353260"/>
    <lineage>
        <taxon>Archaea</taxon>
        <taxon>Nitrososphaerota</taxon>
        <taxon>Nitrososphaeria</taxon>
        <taxon>Nitrososphaerales</taxon>
        <taxon>Nitrososphaeraceae</taxon>
        <taxon>Candidatus Nitrosocosmicus</taxon>
    </lineage>
</organism>
<dbReference type="PANTHER" id="PTHR43162">
    <property type="match status" value="1"/>
</dbReference>
<reference evidence="3" key="1">
    <citation type="submission" date="2015-10" db="EMBL/GenBank/DDBJ databases">
        <title>Niche specialization of a soil ammonia-oxidizing archaeon, Candidatus Nitrosocosmicus oleophilus.</title>
        <authorList>
            <person name="Jung M.-Y."/>
            <person name="Rhee S.-K."/>
        </authorList>
    </citation>
    <scope>NUCLEOTIDE SEQUENCE [LARGE SCALE GENOMIC DNA]</scope>
    <source>
        <strain evidence="3">MY3</strain>
    </source>
</reference>
<dbReference type="Pfam" id="PF05368">
    <property type="entry name" value="NmrA"/>
    <property type="match status" value="1"/>
</dbReference>
<dbReference type="SUPFAM" id="SSF51735">
    <property type="entry name" value="NAD(P)-binding Rossmann-fold domains"/>
    <property type="match status" value="1"/>
</dbReference>
<keyword evidence="3" id="KW-1185">Reference proteome</keyword>
<name>A0A654M250_9ARCH</name>
<dbReference type="GeneID" id="60423446"/>
<dbReference type="InterPro" id="IPR036291">
    <property type="entry name" value="NAD(P)-bd_dom_sf"/>
</dbReference>
<dbReference type="OrthoDB" id="213145at2157"/>
<gene>
    <name evidence="2" type="primary">azoB_2</name>
    <name evidence="2" type="ORF">NMY3_03636</name>
</gene>